<proteinExistence type="predicted"/>
<reference evidence="1" key="1">
    <citation type="submission" date="2014-05" db="EMBL/GenBank/DDBJ databases">
        <authorList>
            <person name="Horn Fabian"/>
        </authorList>
    </citation>
    <scope>NUCLEOTIDE SEQUENCE</scope>
</reference>
<organism evidence="1">
    <name type="scientific">Streptomyces iranensis</name>
    <dbReference type="NCBI Taxonomy" id="576784"/>
    <lineage>
        <taxon>Bacteria</taxon>
        <taxon>Bacillati</taxon>
        <taxon>Actinomycetota</taxon>
        <taxon>Actinomycetes</taxon>
        <taxon>Kitasatosporales</taxon>
        <taxon>Streptomycetaceae</taxon>
        <taxon>Streptomyces</taxon>
        <taxon>Streptomyces violaceusniger group</taxon>
    </lineage>
</organism>
<protein>
    <submittedName>
        <fullName evidence="1">Uncharacterized protein</fullName>
    </submittedName>
</protein>
<dbReference type="AlphaFoldDB" id="A0A060ZDK5"/>
<name>A0A060ZDK5_9ACTN</name>
<sequence>MKPMLPTEPPLSLHRLLAPVPSVRPQEVATAVRQGAAPSPVPTPAPAPVSNATVARAAHPPATVGPSLLAGQDRSGNAAVAHAALRAVPGAVPLMVPVPQTTTPRP</sequence>
<accession>A0A060ZDK5</accession>
<dbReference type="EMBL" id="LK022848">
    <property type="protein sequence ID" value="CDR03075.1"/>
    <property type="molecule type" value="Genomic_DNA"/>
</dbReference>
<dbReference type="HOGENOM" id="CLU_2221732_0_0_11"/>
<gene>
    <name evidence="1" type="ORF">SIRAN1048</name>
</gene>
<evidence type="ECO:0000313" key="1">
    <source>
        <dbReference type="EMBL" id="CDR03075.1"/>
    </source>
</evidence>